<dbReference type="PANTHER" id="PTHR10173:SF59">
    <property type="entry name" value="PEPTIDE METHIONINE SULFOXIDE REDUCTASE MSRA_MSRB"/>
    <property type="match status" value="1"/>
</dbReference>
<protein>
    <recommendedName>
        <fullName evidence="3">Peptide methionine sulfoxide reductase MsrB</fullName>
        <ecNumber evidence="3">1.8.4.12</ecNumber>
    </recommendedName>
    <alternativeName>
        <fullName evidence="3">Peptide-methionine (R)-S-oxide reductase</fullName>
    </alternativeName>
</protein>
<evidence type="ECO:0000313" key="5">
    <source>
        <dbReference type="EMBL" id="MST68708.1"/>
    </source>
</evidence>
<dbReference type="EC" id="1.8.4.12" evidence="3"/>
<dbReference type="InterPro" id="IPR002579">
    <property type="entry name" value="Met_Sox_Rdtase_MsrB_dom"/>
</dbReference>
<dbReference type="NCBIfam" id="TIGR00357">
    <property type="entry name" value="peptide-methionine (R)-S-oxide reductase MsrB"/>
    <property type="match status" value="1"/>
</dbReference>
<comment type="similarity">
    <text evidence="3">Belongs to the MsrB Met sulfoxide reductase family.</text>
</comment>
<dbReference type="PROSITE" id="PS51790">
    <property type="entry name" value="MSRB"/>
    <property type="match status" value="1"/>
</dbReference>
<evidence type="ECO:0000256" key="1">
    <source>
        <dbReference type="ARBA" id="ARBA00023002"/>
    </source>
</evidence>
<dbReference type="InterPro" id="IPR011057">
    <property type="entry name" value="Mss4-like_sf"/>
</dbReference>
<feature type="active site" description="Nucleophile" evidence="3">
    <location>
        <position position="115"/>
    </location>
</feature>
<name>A0A6A8M868_9FIRM</name>
<reference evidence="5" key="1">
    <citation type="submission" date="2019-09" db="EMBL/GenBank/DDBJ databases">
        <title>In-depth cultivation of the pig gut microbiome towards novel bacterial diversity and tailored functional studies.</title>
        <authorList>
            <person name="Wylensek D."/>
            <person name="Hitch T.C.A."/>
            <person name="Clavel T."/>
        </authorList>
    </citation>
    <scope>NUCLEOTIDE SEQUENCE</scope>
    <source>
        <strain evidence="5">RF-744-FAT-WT-3</strain>
    </source>
</reference>
<dbReference type="GO" id="GO:0005737">
    <property type="term" value="C:cytoplasm"/>
    <property type="evidence" value="ECO:0007669"/>
    <property type="project" value="TreeGrafter"/>
</dbReference>
<gene>
    <name evidence="3 5" type="primary">msrB</name>
    <name evidence="5" type="ORF">FYJ66_03770</name>
</gene>
<comment type="catalytic activity">
    <reaction evidence="2 3">
        <text>L-methionyl-[protein] + [thioredoxin]-disulfide + H2O = L-methionyl-(R)-S-oxide-[protein] + [thioredoxin]-dithiol</text>
        <dbReference type="Rhea" id="RHEA:24164"/>
        <dbReference type="Rhea" id="RHEA-COMP:10698"/>
        <dbReference type="Rhea" id="RHEA-COMP:10700"/>
        <dbReference type="Rhea" id="RHEA-COMP:12313"/>
        <dbReference type="Rhea" id="RHEA-COMP:12314"/>
        <dbReference type="ChEBI" id="CHEBI:15377"/>
        <dbReference type="ChEBI" id="CHEBI:16044"/>
        <dbReference type="ChEBI" id="CHEBI:29950"/>
        <dbReference type="ChEBI" id="CHEBI:45764"/>
        <dbReference type="ChEBI" id="CHEBI:50058"/>
        <dbReference type="EC" id="1.8.4.12"/>
    </reaction>
</comment>
<dbReference type="Pfam" id="PF01641">
    <property type="entry name" value="SelR"/>
    <property type="match status" value="1"/>
</dbReference>
<dbReference type="GO" id="GO:0006979">
    <property type="term" value="P:response to oxidative stress"/>
    <property type="evidence" value="ECO:0007669"/>
    <property type="project" value="InterPro"/>
</dbReference>
<dbReference type="Gene3D" id="2.170.150.20">
    <property type="entry name" value="Peptide methionine sulfoxide reductase"/>
    <property type="match status" value="1"/>
</dbReference>
<evidence type="ECO:0000259" key="4">
    <source>
        <dbReference type="PROSITE" id="PS51790"/>
    </source>
</evidence>
<evidence type="ECO:0000256" key="3">
    <source>
        <dbReference type="HAMAP-Rule" id="MF_01400"/>
    </source>
</evidence>
<dbReference type="RefSeq" id="WP_154572186.1">
    <property type="nucleotide sequence ID" value="NZ_VUNB01000003.1"/>
</dbReference>
<dbReference type="EMBL" id="VUNB01000003">
    <property type="protein sequence ID" value="MST68708.1"/>
    <property type="molecule type" value="Genomic_DNA"/>
</dbReference>
<dbReference type="FunFam" id="2.170.150.20:FF:000003">
    <property type="entry name" value="Peptide methionine sulfoxide reductase MsrB"/>
    <property type="match status" value="1"/>
</dbReference>
<dbReference type="GO" id="GO:0033743">
    <property type="term" value="F:peptide-methionine (R)-S-oxide reductase activity"/>
    <property type="evidence" value="ECO:0007669"/>
    <property type="project" value="UniProtKB-UniRule"/>
</dbReference>
<comment type="caution">
    <text evidence="3">Lacks conserved residue(s) required for the propagation of feature annotation.</text>
</comment>
<dbReference type="GO" id="GO:0030091">
    <property type="term" value="P:protein repair"/>
    <property type="evidence" value="ECO:0007669"/>
    <property type="project" value="InterPro"/>
</dbReference>
<dbReference type="InterPro" id="IPR028427">
    <property type="entry name" value="Met_Sox_Rdtase_MsrB"/>
</dbReference>
<feature type="domain" description="MsrB" evidence="4">
    <location>
        <begin position="3"/>
        <end position="126"/>
    </location>
</feature>
<comment type="caution">
    <text evidence="5">The sequence shown here is derived from an EMBL/GenBank/DDBJ whole genome shotgun (WGS) entry which is preliminary data.</text>
</comment>
<dbReference type="SUPFAM" id="SSF51316">
    <property type="entry name" value="Mss4-like"/>
    <property type="match status" value="1"/>
</dbReference>
<organism evidence="5">
    <name type="scientific">Baileyella intestinalis</name>
    <dbReference type="NCBI Taxonomy" id="2606709"/>
    <lineage>
        <taxon>Bacteria</taxon>
        <taxon>Bacillati</taxon>
        <taxon>Bacillota</taxon>
        <taxon>Clostridia</taxon>
        <taxon>Peptostreptococcales</taxon>
        <taxon>Anaerovoracaceae</taxon>
        <taxon>Baileyella</taxon>
    </lineage>
</organism>
<accession>A0A6A8M868</accession>
<dbReference type="AlphaFoldDB" id="A0A6A8M868"/>
<evidence type="ECO:0000256" key="2">
    <source>
        <dbReference type="ARBA" id="ARBA00048488"/>
    </source>
</evidence>
<dbReference type="HAMAP" id="MF_01400">
    <property type="entry name" value="MsrB"/>
    <property type="match status" value="1"/>
</dbReference>
<dbReference type="PANTHER" id="PTHR10173">
    <property type="entry name" value="METHIONINE SULFOXIDE REDUCTASE"/>
    <property type="match status" value="1"/>
</dbReference>
<sequence length="142" mass="15874">MKDNDLRNKIGELAFQVTQNGATERPFSGEYDNFFEKGIYVDVVSGQVLFSSLDKFDSGCGWPAFSRPVADDVLKEKTDTSFGMIRTEVRSSEAGSHLGHVFPDGPKETGGLRYCINSAALKFISFDEMEEQGYGEYKKLFE</sequence>
<keyword evidence="1 3" id="KW-0560">Oxidoreductase</keyword>
<proteinExistence type="inferred from homology"/>